<feature type="transmembrane region" description="Helical" evidence="14">
    <location>
        <begin position="223"/>
        <end position="243"/>
    </location>
</feature>
<gene>
    <name evidence="16" type="ORF">FSP39_014755</name>
</gene>
<evidence type="ECO:0000256" key="4">
    <source>
        <dbReference type="ARBA" id="ARBA00022692"/>
    </source>
</evidence>
<feature type="transmembrane region" description="Helical" evidence="14">
    <location>
        <begin position="82"/>
        <end position="102"/>
    </location>
</feature>
<evidence type="ECO:0000256" key="12">
    <source>
        <dbReference type="RuleBase" id="RU000688"/>
    </source>
</evidence>
<evidence type="ECO:0000256" key="7">
    <source>
        <dbReference type="ARBA" id="ARBA00022991"/>
    </source>
</evidence>
<feature type="transmembrane region" description="Helical" evidence="14">
    <location>
        <begin position="187"/>
        <end position="211"/>
    </location>
</feature>
<dbReference type="AlphaFoldDB" id="A0AA88XZ16"/>
<evidence type="ECO:0000256" key="10">
    <source>
        <dbReference type="ARBA" id="ARBA00023170"/>
    </source>
</evidence>
<sequence length="314" mass="35248">MADIFLALANFPMLAIASFAGNWSFGQIGCMIYGFSGALTGFVSINTLTAIALERFFVIAWKKTLPLNRIPSRKIISISVSIWVYSSLWAIAPLFGWGSYILEGSLTSCTFDFFTRTTSNRSFVMCIFIFCFGLQCFVIIFSYTIIFVKVIRHERDGLYHNGGGHMVCIRVSNKIKSANIQIKIAKIVLLIIVVFCTSWMPYAIIALIGIYGNASVITPLTSTIPGILAKMSTAINPIIYALIHPKFRKKLKDRFSKSNRLFREVPCEMRFRGRSVRRHPSLNNTVTHSLTKMSDDSKPPTDCMKGDRTKETSV</sequence>
<feature type="transmembrane region" description="Helical" evidence="14">
    <location>
        <begin position="122"/>
        <end position="148"/>
    </location>
</feature>
<dbReference type="GO" id="GO:0009881">
    <property type="term" value="F:photoreceptor activity"/>
    <property type="evidence" value="ECO:0007669"/>
    <property type="project" value="UniProtKB-KW"/>
</dbReference>
<evidence type="ECO:0000256" key="1">
    <source>
        <dbReference type="ARBA" id="ARBA00004141"/>
    </source>
</evidence>
<dbReference type="PROSITE" id="PS00238">
    <property type="entry name" value="OPSIN"/>
    <property type="match status" value="1"/>
</dbReference>
<keyword evidence="9 14" id="KW-0472">Membrane</keyword>
<evidence type="ECO:0000256" key="6">
    <source>
        <dbReference type="ARBA" id="ARBA00022989"/>
    </source>
</evidence>
<dbReference type="InterPro" id="IPR050125">
    <property type="entry name" value="GPCR_opsins"/>
</dbReference>
<dbReference type="InterPro" id="IPR017452">
    <property type="entry name" value="GPCR_Rhodpsn_7TM"/>
</dbReference>
<keyword evidence="5" id="KW-0681">Retinal protein</keyword>
<evidence type="ECO:0000256" key="14">
    <source>
        <dbReference type="SAM" id="Phobius"/>
    </source>
</evidence>
<feature type="region of interest" description="Disordered" evidence="13">
    <location>
        <begin position="289"/>
        <end position="314"/>
    </location>
</feature>
<evidence type="ECO:0000256" key="9">
    <source>
        <dbReference type="ARBA" id="ARBA00023136"/>
    </source>
</evidence>
<keyword evidence="4 12" id="KW-0812">Transmembrane</keyword>
<keyword evidence="2" id="KW-0600">Photoreceptor protein</keyword>
<dbReference type="Gene3D" id="1.20.1070.10">
    <property type="entry name" value="Rhodopsin 7-helix transmembrane proteins"/>
    <property type="match status" value="1"/>
</dbReference>
<comment type="subcellular location">
    <subcellularLocation>
        <location evidence="1">Membrane</location>
        <topology evidence="1">Multi-pass membrane protein</topology>
    </subcellularLocation>
</comment>
<keyword evidence="17" id="KW-1185">Reference proteome</keyword>
<dbReference type="PRINTS" id="PR00237">
    <property type="entry name" value="GPCRRHODOPSN"/>
</dbReference>
<evidence type="ECO:0000256" key="11">
    <source>
        <dbReference type="ARBA" id="ARBA00023224"/>
    </source>
</evidence>
<evidence type="ECO:0000256" key="5">
    <source>
        <dbReference type="ARBA" id="ARBA00022925"/>
    </source>
</evidence>
<organism evidence="16 17">
    <name type="scientific">Pinctada imbricata</name>
    <name type="common">Atlantic pearl-oyster</name>
    <name type="synonym">Pinctada martensii</name>
    <dbReference type="NCBI Taxonomy" id="66713"/>
    <lineage>
        <taxon>Eukaryota</taxon>
        <taxon>Metazoa</taxon>
        <taxon>Spiralia</taxon>
        <taxon>Lophotrochozoa</taxon>
        <taxon>Mollusca</taxon>
        <taxon>Bivalvia</taxon>
        <taxon>Autobranchia</taxon>
        <taxon>Pteriomorphia</taxon>
        <taxon>Pterioida</taxon>
        <taxon>Pterioidea</taxon>
        <taxon>Pteriidae</taxon>
        <taxon>Pinctada</taxon>
    </lineage>
</organism>
<evidence type="ECO:0000313" key="17">
    <source>
        <dbReference type="Proteomes" id="UP001186944"/>
    </source>
</evidence>
<comment type="similarity">
    <text evidence="12">Belongs to the G-protein coupled receptor 1 family.</text>
</comment>
<feature type="domain" description="G-protein coupled receptors family 1 profile" evidence="15">
    <location>
        <begin position="1"/>
        <end position="240"/>
    </location>
</feature>
<keyword evidence="3" id="KW-0716">Sensory transduction</keyword>
<evidence type="ECO:0000256" key="13">
    <source>
        <dbReference type="SAM" id="MobiDB-lite"/>
    </source>
</evidence>
<accession>A0AA88XZ16</accession>
<dbReference type="Pfam" id="PF00001">
    <property type="entry name" value="7tm_1"/>
    <property type="match status" value="1"/>
</dbReference>
<dbReference type="PROSITE" id="PS50262">
    <property type="entry name" value="G_PROTEIN_RECEP_F1_2"/>
    <property type="match status" value="1"/>
</dbReference>
<dbReference type="InterPro" id="IPR000276">
    <property type="entry name" value="GPCR_Rhodpsn"/>
</dbReference>
<dbReference type="EMBL" id="VSWD01000010">
    <property type="protein sequence ID" value="KAK3090801.1"/>
    <property type="molecule type" value="Genomic_DNA"/>
</dbReference>
<dbReference type="PANTHER" id="PTHR24240">
    <property type="entry name" value="OPSIN"/>
    <property type="match status" value="1"/>
</dbReference>
<keyword evidence="7" id="KW-0157">Chromophore</keyword>
<evidence type="ECO:0000259" key="15">
    <source>
        <dbReference type="PROSITE" id="PS50262"/>
    </source>
</evidence>
<evidence type="ECO:0000256" key="8">
    <source>
        <dbReference type="ARBA" id="ARBA00023040"/>
    </source>
</evidence>
<keyword evidence="10 12" id="KW-0675">Receptor</keyword>
<dbReference type="GO" id="GO:0016020">
    <property type="term" value="C:membrane"/>
    <property type="evidence" value="ECO:0007669"/>
    <property type="project" value="UniProtKB-SubCell"/>
</dbReference>
<evidence type="ECO:0000256" key="2">
    <source>
        <dbReference type="ARBA" id="ARBA00022543"/>
    </source>
</evidence>
<evidence type="ECO:0000313" key="16">
    <source>
        <dbReference type="EMBL" id="KAK3090801.1"/>
    </source>
</evidence>
<keyword evidence="6 14" id="KW-1133">Transmembrane helix</keyword>
<keyword evidence="11 12" id="KW-0807">Transducer</keyword>
<dbReference type="SUPFAM" id="SSF81321">
    <property type="entry name" value="Family A G protein-coupled receptor-like"/>
    <property type="match status" value="1"/>
</dbReference>
<dbReference type="GO" id="GO:0007602">
    <property type="term" value="P:phototransduction"/>
    <property type="evidence" value="ECO:0007669"/>
    <property type="project" value="UniProtKB-KW"/>
</dbReference>
<dbReference type="Proteomes" id="UP001186944">
    <property type="component" value="Unassembled WGS sequence"/>
</dbReference>
<evidence type="ECO:0000256" key="3">
    <source>
        <dbReference type="ARBA" id="ARBA00022606"/>
    </source>
</evidence>
<comment type="caution">
    <text evidence="16">The sequence shown here is derived from an EMBL/GenBank/DDBJ whole genome shotgun (WGS) entry which is preliminary data.</text>
</comment>
<reference evidence="16" key="1">
    <citation type="submission" date="2019-08" db="EMBL/GenBank/DDBJ databases">
        <title>The improved chromosome-level genome for the pearl oyster Pinctada fucata martensii using PacBio sequencing and Hi-C.</title>
        <authorList>
            <person name="Zheng Z."/>
        </authorList>
    </citation>
    <scope>NUCLEOTIDE SEQUENCE</scope>
    <source>
        <strain evidence="16">ZZ-2019</strain>
        <tissue evidence="16">Adductor muscle</tissue>
    </source>
</reference>
<feature type="transmembrane region" description="Helical" evidence="14">
    <location>
        <begin position="42"/>
        <end position="61"/>
    </location>
</feature>
<proteinExistence type="inferred from homology"/>
<dbReference type="InterPro" id="IPR027430">
    <property type="entry name" value="Retinal_BS"/>
</dbReference>
<dbReference type="GO" id="GO:0004930">
    <property type="term" value="F:G protein-coupled receptor activity"/>
    <property type="evidence" value="ECO:0007669"/>
    <property type="project" value="UniProtKB-KW"/>
</dbReference>
<feature type="compositionally biased region" description="Basic and acidic residues" evidence="13">
    <location>
        <begin position="293"/>
        <end position="314"/>
    </location>
</feature>
<dbReference type="PROSITE" id="PS00237">
    <property type="entry name" value="G_PROTEIN_RECEP_F1_1"/>
    <property type="match status" value="1"/>
</dbReference>
<protein>
    <recommendedName>
        <fullName evidence="15">G-protein coupled receptors family 1 profile domain-containing protein</fullName>
    </recommendedName>
</protein>
<name>A0AA88XZ16_PINIB</name>
<keyword evidence="8 12" id="KW-0297">G-protein coupled receptor</keyword>